<name>A0A2Z2NNS2_9GAMM</name>
<sequence length="91" mass="9648">MKPAWQSGAGFSTLAVAGVLALNYPLLALFDRNTQVFGIPLLFLHVFVVWALLIAGLAVMCERGGNNGANRDSTEDNVGLSAASRRPDTDS</sequence>
<gene>
    <name evidence="3" type="ORF">IMCC3135_15190</name>
</gene>
<dbReference type="KEGG" id="gai:IMCC3135_15190"/>
<dbReference type="EMBL" id="CP018632">
    <property type="protein sequence ID" value="ASJ73122.1"/>
    <property type="molecule type" value="Genomic_DNA"/>
</dbReference>
<reference evidence="3 4" key="1">
    <citation type="submission" date="2016-12" db="EMBL/GenBank/DDBJ databases">
        <authorList>
            <person name="Song W.-J."/>
            <person name="Kurnit D.M."/>
        </authorList>
    </citation>
    <scope>NUCLEOTIDE SEQUENCE [LARGE SCALE GENOMIC DNA]</scope>
    <source>
        <strain evidence="3 4">IMCC3135</strain>
    </source>
</reference>
<feature type="region of interest" description="Disordered" evidence="1">
    <location>
        <begin position="66"/>
        <end position="91"/>
    </location>
</feature>
<proteinExistence type="predicted"/>
<protein>
    <submittedName>
        <fullName evidence="3">Uncharacterized protein</fullName>
    </submittedName>
</protein>
<accession>A0A2Z2NNS2</accession>
<evidence type="ECO:0000256" key="2">
    <source>
        <dbReference type="SAM" id="Phobius"/>
    </source>
</evidence>
<feature type="transmembrane region" description="Helical" evidence="2">
    <location>
        <begin position="37"/>
        <end position="61"/>
    </location>
</feature>
<dbReference type="Proteomes" id="UP000250079">
    <property type="component" value="Chromosome"/>
</dbReference>
<keyword evidence="4" id="KW-1185">Reference proteome</keyword>
<evidence type="ECO:0000313" key="4">
    <source>
        <dbReference type="Proteomes" id="UP000250079"/>
    </source>
</evidence>
<evidence type="ECO:0000313" key="3">
    <source>
        <dbReference type="EMBL" id="ASJ73122.1"/>
    </source>
</evidence>
<keyword evidence="2" id="KW-0812">Transmembrane</keyword>
<keyword evidence="2" id="KW-0472">Membrane</keyword>
<evidence type="ECO:0000256" key="1">
    <source>
        <dbReference type="SAM" id="MobiDB-lite"/>
    </source>
</evidence>
<keyword evidence="2" id="KW-1133">Transmembrane helix</keyword>
<dbReference type="RefSeq" id="WP_205738056.1">
    <property type="nucleotide sequence ID" value="NZ_CP018632.1"/>
</dbReference>
<organism evidence="3 4">
    <name type="scientific">Granulosicoccus antarcticus IMCC3135</name>
    <dbReference type="NCBI Taxonomy" id="1192854"/>
    <lineage>
        <taxon>Bacteria</taxon>
        <taxon>Pseudomonadati</taxon>
        <taxon>Pseudomonadota</taxon>
        <taxon>Gammaproteobacteria</taxon>
        <taxon>Chromatiales</taxon>
        <taxon>Granulosicoccaceae</taxon>
        <taxon>Granulosicoccus</taxon>
    </lineage>
</organism>
<dbReference type="AlphaFoldDB" id="A0A2Z2NNS2"/>